<reference evidence="1" key="1">
    <citation type="journal article" date="2015" name="Nature">
        <title>Complex archaea that bridge the gap between prokaryotes and eukaryotes.</title>
        <authorList>
            <person name="Spang A."/>
            <person name="Saw J.H."/>
            <person name="Jorgensen S.L."/>
            <person name="Zaremba-Niedzwiedzka K."/>
            <person name="Martijn J."/>
            <person name="Lind A.E."/>
            <person name="van Eijk R."/>
            <person name="Schleper C."/>
            <person name="Guy L."/>
            <person name="Ettema T.J."/>
        </authorList>
    </citation>
    <scope>NUCLEOTIDE SEQUENCE</scope>
</reference>
<accession>A0A0F9KW22</accession>
<comment type="caution">
    <text evidence="1">The sequence shown here is derived from an EMBL/GenBank/DDBJ whole genome shotgun (WGS) entry which is preliminary data.</text>
</comment>
<sequence length="88" mass="9832">MQSLEASKAKVEIAIGGTKEGDCACFNHLKTHTFNYKTQDQKVAKAQGFIKDKQRYIDILKSEKDEPMIDTCVGHGDKCPCVVLKKND</sequence>
<dbReference type="AlphaFoldDB" id="A0A0F9KW22"/>
<dbReference type="EMBL" id="LAZR01012538">
    <property type="protein sequence ID" value="KKM26318.1"/>
    <property type="molecule type" value="Genomic_DNA"/>
</dbReference>
<proteinExistence type="predicted"/>
<protein>
    <submittedName>
        <fullName evidence="1">Uncharacterized protein</fullName>
    </submittedName>
</protein>
<name>A0A0F9KW22_9ZZZZ</name>
<gene>
    <name evidence="1" type="ORF">LCGC14_1585980</name>
</gene>
<organism evidence="1">
    <name type="scientific">marine sediment metagenome</name>
    <dbReference type="NCBI Taxonomy" id="412755"/>
    <lineage>
        <taxon>unclassified sequences</taxon>
        <taxon>metagenomes</taxon>
        <taxon>ecological metagenomes</taxon>
    </lineage>
</organism>
<evidence type="ECO:0000313" key="1">
    <source>
        <dbReference type="EMBL" id="KKM26318.1"/>
    </source>
</evidence>